<evidence type="ECO:0000256" key="11">
    <source>
        <dbReference type="SAM" id="MobiDB-lite"/>
    </source>
</evidence>
<feature type="region of interest" description="Disordered" evidence="11">
    <location>
        <begin position="503"/>
        <end position="527"/>
    </location>
</feature>
<comment type="similarity">
    <text evidence="1">Belongs to the protein kinase superfamily. CAMK Ser/Thr protein kinase family. CHEK2 subfamily.</text>
</comment>
<name>A0AA48I357_9TREE</name>
<dbReference type="RefSeq" id="XP_060455649.1">
    <property type="nucleotide sequence ID" value="XM_060598903.1"/>
</dbReference>
<feature type="compositionally biased region" description="Low complexity" evidence="11">
    <location>
        <begin position="668"/>
        <end position="687"/>
    </location>
</feature>
<dbReference type="SMART" id="SM00240">
    <property type="entry name" value="FHA"/>
    <property type="match status" value="1"/>
</dbReference>
<dbReference type="SMART" id="SM00220">
    <property type="entry name" value="S_TKc"/>
    <property type="match status" value="1"/>
</dbReference>
<dbReference type="Gene3D" id="1.10.510.10">
    <property type="entry name" value="Transferase(Phosphotransferase) domain 1"/>
    <property type="match status" value="1"/>
</dbReference>
<dbReference type="AlphaFoldDB" id="A0AA48I357"/>
<feature type="binding site" evidence="10">
    <location>
        <position position="234"/>
    </location>
    <ligand>
        <name>ATP</name>
        <dbReference type="ChEBI" id="CHEBI:30616"/>
    </ligand>
</feature>
<protein>
    <recommendedName>
        <fullName evidence="16">Pkinase-domain-containing protein</fullName>
    </recommendedName>
</protein>
<accession>A0AA48I357</accession>
<keyword evidence="6 8" id="KW-0067">ATP-binding</keyword>
<dbReference type="PROSITE" id="PS50011">
    <property type="entry name" value="PROTEIN_KINASE_DOM"/>
    <property type="match status" value="1"/>
</dbReference>
<dbReference type="InterPro" id="IPR011009">
    <property type="entry name" value="Kinase-like_dom_sf"/>
</dbReference>
<evidence type="ECO:0000256" key="1">
    <source>
        <dbReference type="ARBA" id="ARBA00005575"/>
    </source>
</evidence>
<sequence length="746" mass="82820">MAFIPESQEVNYDDYGLEATQLSQPVRASQRNTQPDNSQMEPRRKYWALFIPMNSKHSILKLPWSKTVIQIGRGQIANVGNDVVLEEKRVSNRHCRISLGVKELKVSRMDMTEEDILEELLGREEAPDVWIEDLKSSNGTFVNGKRLNKQRQLLQNGDEISLGHQGTAESHDVRYIFRSVGTRSGGGTTRDGNVGEVYQRYQILETLGKGTFAEVKKAVDIENGDMRAIKLIVKHRFDHDPKTLKLFEREIDICTTLVHENICRLLEWFEDPQHITLVLEFIDGGDLLNYIMEYNEGNSPLPEEEAQDFTFQICRAMAFCHEKGVTHRDLKPENILVTKESESQGRLIKIADFGLAKMITVEDKTMLKSLVGTPQYLAPEVVMQTKTSPGYENVVDSWSIGIIVYSMLTKSLPFDDNSELSLEQRIRARATIDFDRVELERYHVSAAGVDFIERLLQPDPTKRMTMEEALMHEWLSGPSSFPSEPSQSQPLFGDSMWNIKDFRSDEAGTSDGGDLDMNDDATRSDWTRPATMSATNFGSASMGASFGGASVSSNDSFSQPMENLRLGTAKINQLSPPREEATASPPLRPNGTVEMREATPTPGNVIGSSPKHAPMDVDSSAVTVGAKRKMPFLADAFSSGELSPPPQQPKPTAHPRKRATPPKKTAGKKTSSPKKVAASKKSPVKAANGQADRETTPRAEQAPGHGRVTRAATARLAAEQRSPASRTRSHAVRDGELRGSKSRRVG</sequence>
<dbReference type="FunFam" id="1.10.510.10:FF:000571">
    <property type="entry name" value="Maternal embryonic leucine zipper kinase"/>
    <property type="match status" value="1"/>
</dbReference>
<dbReference type="Pfam" id="PF00069">
    <property type="entry name" value="Pkinase"/>
    <property type="match status" value="1"/>
</dbReference>
<reference evidence="14" key="1">
    <citation type="journal article" date="2023" name="BMC Genomics">
        <title>Chromosome-level genome assemblies of Cutaneotrichosporon spp. (Trichosporonales, Basidiomycota) reveal imbalanced evolution between nucleotide sequences and chromosome synteny.</title>
        <authorList>
            <person name="Kobayashi Y."/>
            <person name="Kayamori A."/>
            <person name="Aoki K."/>
            <person name="Shiwa Y."/>
            <person name="Matsutani M."/>
            <person name="Fujita N."/>
            <person name="Sugita T."/>
            <person name="Iwasaki W."/>
            <person name="Tanaka N."/>
            <person name="Takashima M."/>
        </authorList>
    </citation>
    <scope>NUCLEOTIDE SEQUENCE</scope>
    <source>
        <strain evidence="14">HIS019</strain>
    </source>
</reference>
<evidence type="ECO:0000313" key="15">
    <source>
        <dbReference type="Proteomes" id="UP001233271"/>
    </source>
</evidence>
<feature type="active site" description="Proton acceptor" evidence="7">
    <location>
        <position position="329"/>
    </location>
</feature>
<feature type="domain" description="Protein kinase" evidence="13">
    <location>
        <begin position="201"/>
        <end position="475"/>
    </location>
</feature>
<dbReference type="SUPFAM" id="SSF49879">
    <property type="entry name" value="SMAD/FHA domain"/>
    <property type="match status" value="1"/>
</dbReference>
<dbReference type="PROSITE" id="PS00108">
    <property type="entry name" value="PROTEIN_KINASE_ST"/>
    <property type="match status" value="1"/>
</dbReference>
<feature type="binding site" evidence="8">
    <location>
        <position position="352"/>
    </location>
    <ligand>
        <name>ATP</name>
        <dbReference type="ChEBI" id="CHEBI:30616"/>
    </ligand>
</feature>
<proteinExistence type="inferred from homology"/>
<dbReference type="InterPro" id="IPR008984">
    <property type="entry name" value="SMAD_FHA_dom_sf"/>
</dbReference>
<evidence type="ECO:0000256" key="3">
    <source>
        <dbReference type="ARBA" id="ARBA00022679"/>
    </source>
</evidence>
<keyword evidence="2" id="KW-0723">Serine/threonine-protein kinase</keyword>
<evidence type="ECO:0008006" key="16">
    <source>
        <dbReference type="Google" id="ProtNLM"/>
    </source>
</evidence>
<dbReference type="SUPFAM" id="SSF56112">
    <property type="entry name" value="Protein kinase-like (PK-like)"/>
    <property type="match status" value="1"/>
</dbReference>
<dbReference type="EMBL" id="AP028214">
    <property type="protein sequence ID" value="BEI90384.1"/>
    <property type="molecule type" value="Genomic_DNA"/>
</dbReference>
<dbReference type="InterPro" id="IPR008271">
    <property type="entry name" value="Ser/Thr_kinase_AS"/>
</dbReference>
<dbReference type="KEGG" id="ccac:CcaHIS019_0304540"/>
<dbReference type="InterPro" id="IPR017441">
    <property type="entry name" value="Protein_kinase_ATP_BS"/>
</dbReference>
<dbReference type="PROSITE" id="PS00107">
    <property type="entry name" value="PROTEIN_KINASE_ATP"/>
    <property type="match status" value="1"/>
</dbReference>
<dbReference type="PROSITE" id="PS50006">
    <property type="entry name" value="FHA_DOMAIN"/>
    <property type="match status" value="1"/>
</dbReference>
<feature type="region of interest" description="Disordered" evidence="11">
    <location>
        <begin position="635"/>
        <end position="746"/>
    </location>
</feature>
<dbReference type="GeneID" id="85494254"/>
<evidence type="ECO:0000256" key="4">
    <source>
        <dbReference type="ARBA" id="ARBA00022741"/>
    </source>
</evidence>
<dbReference type="FunFam" id="3.30.200.20:FF:000042">
    <property type="entry name" value="Aurora kinase A"/>
    <property type="match status" value="1"/>
</dbReference>
<evidence type="ECO:0000256" key="10">
    <source>
        <dbReference type="PROSITE-ProRule" id="PRU10141"/>
    </source>
</evidence>
<dbReference type="Gene3D" id="2.60.200.20">
    <property type="match status" value="1"/>
</dbReference>
<evidence type="ECO:0000256" key="6">
    <source>
        <dbReference type="ARBA" id="ARBA00022840"/>
    </source>
</evidence>
<feature type="compositionally biased region" description="Basic residues" evidence="11">
    <location>
        <begin position="653"/>
        <end position="667"/>
    </location>
</feature>
<keyword evidence="3" id="KW-0808">Transferase</keyword>
<gene>
    <name evidence="14" type="ORF">CcaverHIS019_0304540</name>
</gene>
<feature type="binding site" evidence="8">
    <location>
        <position position="230"/>
    </location>
    <ligand>
        <name>ATP</name>
        <dbReference type="ChEBI" id="CHEBI:30616"/>
    </ligand>
</feature>
<dbReference type="GO" id="GO:0005524">
    <property type="term" value="F:ATP binding"/>
    <property type="evidence" value="ECO:0007669"/>
    <property type="project" value="UniProtKB-UniRule"/>
</dbReference>
<keyword evidence="5" id="KW-0418">Kinase</keyword>
<evidence type="ECO:0000256" key="8">
    <source>
        <dbReference type="PIRSR" id="PIRSR630616-2"/>
    </source>
</evidence>
<evidence type="ECO:0000256" key="2">
    <source>
        <dbReference type="ARBA" id="ARBA00022527"/>
    </source>
</evidence>
<dbReference type="GO" id="GO:0004674">
    <property type="term" value="F:protein serine/threonine kinase activity"/>
    <property type="evidence" value="ECO:0007669"/>
    <property type="project" value="UniProtKB-KW"/>
</dbReference>
<dbReference type="PANTHER" id="PTHR24350">
    <property type="entry name" value="SERINE/THREONINE-PROTEIN KINASE IAL-RELATED"/>
    <property type="match status" value="1"/>
</dbReference>
<dbReference type="InterPro" id="IPR000253">
    <property type="entry name" value="FHA_dom"/>
</dbReference>
<feature type="domain" description="FHA" evidence="12">
    <location>
        <begin position="69"/>
        <end position="147"/>
    </location>
</feature>
<dbReference type="InterPro" id="IPR030616">
    <property type="entry name" value="Aur-like"/>
</dbReference>
<dbReference type="Proteomes" id="UP001233271">
    <property type="component" value="Chromosome 3"/>
</dbReference>
<feature type="cross-link" description="Glycyl lysine isopeptide (Lys-Gly) (interchain with G-Cter in SUMO2)" evidence="9">
    <location>
        <position position="331"/>
    </location>
</feature>
<keyword evidence="15" id="KW-1185">Reference proteome</keyword>
<dbReference type="InterPro" id="IPR000719">
    <property type="entry name" value="Prot_kinase_dom"/>
</dbReference>
<evidence type="ECO:0000313" key="14">
    <source>
        <dbReference type="EMBL" id="BEI90384.1"/>
    </source>
</evidence>
<evidence type="ECO:0000256" key="9">
    <source>
        <dbReference type="PIRSR" id="PIRSR630616-3"/>
    </source>
</evidence>
<dbReference type="Pfam" id="PF00498">
    <property type="entry name" value="FHA"/>
    <property type="match status" value="1"/>
</dbReference>
<organism evidence="14 15">
    <name type="scientific">Cutaneotrichosporon cavernicola</name>
    <dbReference type="NCBI Taxonomy" id="279322"/>
    <lineage>
        <taxon>Eukaryota</taxon>
        <taxon>Fungi</taxon>
        <taxon>Dikarya</taxon>
        <taxon>Basidiomycota</taxon>
        <taxon>Agaricomycotina</taxon>
        <taxon>Tremellomycetes</taxon>
        <taxon>Trichosporonales</taxon>
        <taxon>Trichosporonaceae</taxon>
        <taxon>Cutaneotrichosporon</taxon>
    </lineage>
</organism>
<evidence type="ECO:0000259" key="12">
    <source>
        <dbReference type="PROSITE" id="PS50006"/>
    </source>
</evidence>
<evidence type="ECO:0000256" key="7">
    <source>
        <dbReference type="PIRSR" id="PIRSR630616-1"/>
    </source>
</evidence>
<evidence type="ECO:0000256" key="5">
    <source>
        <dbReference type="ARBA" id="ARBA00022777"/>
    </source>
</evidence>
<evidence type="ECO:0000259" key="13">
    <source>
        <dbReference type="PROSITE" id="PS50011"/>
    </source>
</evidence>
<feature type="binding site" evidence="8">
    <location>
        <begin position="333"/>
        <end position="334"/>
    </location>
    <ligand>
        <name>ATP</name>
        <dbReference type="ChEBI" id="CHEBI:30616"/>
    </ligand>
</feature>
<keyword evidence="4 8" id="KW-0547">Nucleotide-binding</keyword>
<dbReference type="CDD" id="cd00060">
    <property type="entry name" value="FHA"/>
    <property type="match status" value="1"/>
</dbReference>
<feature type="region of interest" description="Disordered" evidence="11">
    <location>
        <begin position="573"/>
        <end position="617"/>
    </location>
</feature>